<protein>
    <recommendedName>
        <fullName evidence="4">DUF1735 domain-containing protein</fullName>
    </recommendedName>
</protein>
<dbReference type="RefSeq" id="WP_155285304.1">
    <property type="nucleotide sequence ID" value="NZ_BLBC01000013.1"/>
</dbReference>
<comment type="caution">
    <text evidence="2">The sequence shown here is derived from an EMBL/GenBank/DDBJ whole genome shotgun (WGS) entry which is preliminary data.</text>
</comment>
<feature type="chain" id="PRO_5024350955" description="DUF1735 domain-containing protein" evidence="1">
    <location>
        <begin position="25"/>
        <end position="171"/>
    </location>
</feature>
<dbReference type="OrthoDB" id="1438972at2"/>
<dbReference type="EMBL" id="BLBC01000013">
    <property type="protein sequence ID" value="GET46678.1"/>
    <property type="molecule type" value="Genomic_DNA"/>
</dbReference>
<evidence type="ECO:0000313" key="2">
    <source>
        <dbReference type="EMBL" id="GET46678.1"/>
    </source>
</evidence>
<accession>A0A5M4BAQ9</accession>
<evidence type="ECO:0008006" key="4">
    <source>
        <dbReference type="Google" id="ProtNLM"/>
    </source>
</evidence>
<proteinExistence type="predicted"/>
<reference evidence="3" key="1">
    <citation type="journal article" date="2020" name="Int. J. Syst. Evol. Microbiol.">
        <title>Capnocytophaga felis sp. nov. isolated from the feline oral cavity.</title>
        <authorList>
            <person name="Suzuki M."/>
            <person name="Umeda K."/>
            <person name="Kimura M."/>
            <person name="Imaoka K."/>
            <person name="Morikawa S."/>
            <person name="Maeda K."/>
        </authorList>
    </citation>
    <scope>NUCLEOTIDE SEQUENCE [LARGE SCALE GENOMIC DNA]</scope>
    <source>
        <strain evidence="3">KC07070</strain>
    </source>
</reference>
<keyword evidence="1" id="KW-0732">Signal</keyword>
<evidence type="ECO:0000256" key="1">
    <source>
        <dbReference type="SAM" id="SignalP"/>
    </source>
</evidence>
<sequence>MKIKNLLSGVYVFVMMVFLLTACSGDGGSDGGNTGDFYMRFKVDGQQKEYKTALLTTYKYHKIRGNHFMLNVGGRKEASIDSESMTLDLYVPETSNFDLGVGSYTPTQNQYRLDITFFNNGNHFDDPNNFVVTITQVDKNTVKGTFAGRLETGLTITEGEFYTKVRYQEVE</sequence>
<evidence type="ECO:0000313" key="3">
    <source>
        <dbReference type="Proteomes" id="UP000398217"/>
    </source>
</evidence>
<keyword evidence="3" id="KW-1185">Reference proteome</keyword>
<feature type="signal peptide" evidence="1">
    <location>
        <begin position="1"/>
        <end position="24"/>
    </location>
</feature>
<organism evidence="2 3">
    <name type="scientific">Capnocytophaga felis</name>
    <dbReference type="NCBI Taxonomy" id="2267611"/>
    <lineage>
        <taxon>Bacteria</taxon>
        <taxon>Pseudomonadati</taxon>
        <taxon>Bacteroidota</taxon>
        <taxon>Flavobacteriia</taxon>
        <taxon>Flavobacteriales</taxon>
        <taxon>Flavobacteriaceae</taxon>
        <taxon>Capnocytophaga</taxon>
    </lineage>
</organism>
<dbReference type="AlphaFoldDB" id="A0A5M4BAQ9"/>
<dbReference type="PROSITE" id="PS51257">
    <property type="entry name" value="PROKAR_LIPOPROTEIN"/>
    <property type="match status" value="1"/>
</dbReference>
<name>A0A5M4BAQ9_9FLAO</name>
<gene>
    <name evidence="2" type="ORF">RCZ01_19800</name>
</gene>
<dbReference type="Proteomes" id="UP000398217">
    <property type="component" value="Unassembled WGS sequence"/>
</dbReference>